<feature type="compositionally biased region" description="Polar residues" evidence="1">
    <location>
        <begin position="121"/>
        <end position="139"/>
    </location>
</feature>
<name>A0A814ZMJ9_9BILA</name>
<comment type="caution">
    <text evidence="2">The sequence shown here is derived from an EMBL/GenBank/DDBJ whole genome shotgun (WGS) entry which is preliminary data.</text>
</comment>
<dbReference type="EMBL" id="CAJNOQ010010218">
    <property type="protein sequence ID" value="CAF1246038.1"/>
    <property type="molecule type" value="Genomic_DNA"/>
</dbReference>
<gene>
    <name evidence="2" type="ORF">GPM918_LOCUS25895</name>
    <name evidence="3" type="ORF">SRO942_LOCUS25959</name>
</gene>
<dbReference type="Proteomes" id="UP000663829">
    <property type="component" value="Unassembled WGS sequence"/>
</dbReference>
<evidence type="ECO:0000313" key="3">
    <source>
        <dbReference type="EMBL" id="CAF4012024.1"/>
    </source>
</evidence>
<reference evidence="2" key="1">
    <citation type="submission" date="2021-02" db="EMBL/GenBank/DDBJ databases">
        <authorList>
            <person name="Nowell W R."/>
        </authorList>
    </citation>
    <scope>NUCLEOTIDE SEQUENCE</scope>
</reference>
<dbReference type="Proteomes" id="UP000681722">
    <property type="component" value="Unassembled WGS sequence"/>
</dbReference>
<proteinExistence type="predicted"/>
<accession>A0A814ZMJ9</accession>
<feature type="region of interest" description="Disordered" evidence="1">
    <location>
        <begin position="100"/>
        <end position="145"/>
    </location>
</feature>
<dbReference type="EMBL" id="CAJOBC010012442">
    <property type="protein sequence ID" value="CAF4012024.1"/>
    <property type="molecule type" value="Genomic_DNA"/>
</dbReference>
<dbReference type="AlphaFoldDB" id="A0A814ZMJ9"/>
<evidence type="ECO:0000313" key="2">
    <source>
        <dbReference type="EMBL" id="CAF1246038.1"/>
    </source>
</evidence>
<keyword evidence="4" id="KW-1185">Reference proteome</keyword>
<evidence type="ECO:0000256" key="1">
    <source>
        <dbReference type="SAM" id="MobiDB-lite"/>
    </source>
</evidence>
<protein>
    <submittedName>
        <fullName evidence="2">Uncharacterized protein</fullName>
    </submittedName>
</protein>
<feature type="compositionally biased region" description="Low complexity" evidence="1">
    <location>
        <begin position="111"/>
        <end position="120"/>
    </location>
</feature>
<sequence>TKNAKEQILQHFVEAADVFEHDSLDGSFTDFGHRQTSSVRRVVTRQTPIFHQTVGQTLQVLSAINPSPSYVQPLTFQQPSQSVTSGAVAHQQLLTNSQVAAATRGNRTSRRGQAARQSQQHTNDVNQHSVDISVDNASPTRADHPTRTTITGMMREAINCYNDFLDTSF</sequence>
<organism evidence="2 4">
    <name type="scientific">Didymodactylos carnosus</name>
    <dbReference type="NCBI Taxonomy" id="1234261"/>
    <lineage>
        <taxon>Eukaryota</taxon>
        <taxon>Metazoa</taxon>
        <taxon>Spiralia</taxon>
        <taxon>Gnathifera</taxon>
        <taxon>Rotifera</taxon>
        <taxon>Eurotatoria</taxon>
        <taxon>Bdelloidea</taxon>
        <taxon>Philodinida</taxon>
        <taxon>Philodinidae</taxon>
        <taxon>Didymodactylos</taxon>
    </lineage>
</organism>
<evidence type="ECO:0000313" key="4">
    <source>
        <dbReference type="Proteomes" id="UP000663829"/>
    </source>
</evidence>
<feature type="non-terminal residue" evidence="2">
    <location>
        <position position="1"/>
    </location>
</feature>